<organism evidence="1 2">
    <name type="scientific">Paraburkholderia strydomiana</name>
    <dbReference type="NCBI Taxonomy" id="1245417"/>
    <lineage>
        <taxon>Bacteria</taxon>
        <taxon>Pseudomonadati</taxon>
        <taxon>Pseudomonadota</taxon>
        <taxon>Betaproteobacteria</taxon>
        <taxon>Burkholderiales</taxon>
        <taxon>Burkholderiaceae</taxon>
        <taxon>Paraburkholderia</taxon>
    </lineage>
</organism>
<dbReference type="Proteomes" id="UP001629288">
    <property type="component" value="Unassembled WGS sequence"/>
</dbReference>
<name>A0ABW9C352_9BURK</name>
<evidence type="ECO:0000313" key="2">
    <source>
        <dbReference type="Proteomes" id="UP001629288"/>
    </source>
</evidence>
<accession>A0ABW9C352</accession>
<evidence type="ECO:0000313" key="1">
    <source>
        <dbReference type="EMBL" id="MFM0445452.1"/>
    </source>
</evidence>
<dbReference type="RefSeq" id="WP_408130108.1">
    <property type="nucleotide sequence ID" value="NZ_JAQQDH010000005.1"/>
</dbReference>
<dbReference type="EMBL" id="JAQQDH010000005">
    <property type="protein sequence ID" value="MFM0445452.1"/>
    <property type="molecule type" value="Genomic_DNA"/>
</dbReference>
<proteinExistence type="predicted"/>
<reference evidence="1 2" key="1">
    <citation type="journal article" date="2024" name="Chem. Sci.">
        <title>Discovery of megapolipeptins by genome mining of a Burkholderiales bacteria collection.</title>
        <authorList>
            <person name="Paulo B.S."/>
            <person name="Recchia M.J.J."/>
            <person name="Lee S."/>
            <person name="Fergusson C.H."/>
            <person name="Romanowski S.B."/>
            <person name="Hernandez A."/>
            <person name="Krull N."/>
            <person name="Liu D.Y."/>
            <person name="Cavanagh H."/>
            <person name="Bos A."/>
            <person name="Gray C.A."/>
            <person name="Murphy B.T."/>
            <person name="Linington R.G."/>
            <person name="Eustaquio A.S."/>
        </authorList>
    </citation>
    <scope>NUCLEOTIDE SEQUENCE [LARGE SCALE GENOMIC DNA]</scope>
    <source>
        <strain evidence="1 2">RL17-379-BIB-C</strain>
    </source>
</reference>
<comment type="caution">
    <text evidence="1">The sequence shown here is derived from an EMBL/GenBank/DDBJ whole genome shotgun (WGS) entry which is preliminary data.</text>
</comment>
<sequence length="65" mass="7091">MHSDLDLCLAVLGSLWLGACLGVIIGGINRSAKQQEAAQSKQFRVPAAHREFEHECDAPYPRVGE</sequence>
<keyword evidence="2" id="KW-1185">Reference proteome</keyword>
<protein>
    <submittedName>
        <fullName evidence="1">Uncharacterized protein</fullName>
    </submittedName>
</protein>
<gene>
    <name evidence="1" type="ORF">PQR00_17810</name>
</gene>